<evidence type="ECO:0000313" key="1">
    <source>
        <dbReference type="EMBL" id="RKU43439.1"/>
    </source>
</evidence>
<dbReference type="SUPFAM" id="SSF48403">
    <property type="entry name" value="Ankyrin repeat"/>
    <property type="match status" value="1"/>
</dbReference>
<dbReference type="InterPro" id="IPR036770">
    <property type="entry name" value="Ankyrin_rpt-contain_sf"/>
</dbReference>
<proteinExistence type="predicted"/>
<dbReference type="OrthoDB" id="4795535at2759"/>
<dbReference type="EMBL" id="QVQW01000043">
    <property type="protein sequence ID" value="RKU43439.1"/>
    <property type="molecule type" value="Genomic_DNA"/>
</dbReference>
<dbReference type="Proteomes" id="UP000275385">
    <property type="component" value="Unassembled WGS sequence"/>
</dbReference>
<protein>
    <submittedName>
        <fullName evidence="1">Uncharacterized protein</fullName>
    </submittedName>
</protein>
<reference evidence="1 2" key="1">
    <citation type="submission" date="2018-08" db="EMBL/GenBank/DDBJ databases">
        <title>Draft genome of the lignicolous fungus Coniochaeta pulveracea.</title>
        <authorList>
            <person name="Borstlap C.J."/>
            <person name="De Witt R.N."/>
            <person name="Botha A."/>
            <person name="Volschenk H."/>
        </authorList>
    </citation>
    <scope>NUCLEOTIDE SEQUENCE [LARGE SCALE GENOMIC DNA]</scope>
    <source>
        <strain evidence="1 2">CAB683</strain>
    </source>
</reference>
<name>A0A420Y6C5_9PEZI</name>
<dbReference type="AlphaFoldDB" id="A0A420Y6C5"/>
<evidence type="ECO:0000313" key="2">
    <source>
        <dbReference type="Proteomes" id="UP000275385"/>
    </source>
</evidence>
<gene>
    <name evidence="1" type="ORF">DL546_005957</name>
</gene>
<accession>A0A420Y6C5</accession>
<comment type="caution">
    <text evidence="1">The sequence shown here is derived from an EMBL/GenBank/DDBJ whole genome shotgun (WGS) entry which is preliminary data.</text>
</comment>
<organism evidence="1 2">
    <name type="scientific">Coniochaeta pulveracea</name>
    <dbReference type="NCBI Taxonomy" id="177199"/>
    <lineage>
        <taxon>Eukaryota</taxon>
        <taxon>Fungi</taxon>
        <taxon>Dikarya</taxon>
        <taxon>Ascomycota</taxon>
        <taxon>Pezizomycotina</taxon>
        <taxon>Sordariomycetes</taxon>
        <taxon>Sordariomycetidae</taxon>
        <taxon>Coniochaetales</taxon>
        <taxon>Coniochaetaceae</taxon>
        <taxon>Coniochaeta</taxon>
    </lineage>
</organism>
<keyword evidence="2" id="KW-1185">Reference proteome</keyword>
<dbReference type="Gene3D" id="1.25.40.20">
    <property type="entry name" value="Ankyrin repeat-containing domain"/>
    <property type="match status" value="1"/>
</dbReference>
<sequence>MHVHDFSATVYSNLPGILLNWPSMFPRPPPPPLEPKPTLPLPFTGYNVAPDETQRLLALAARDDGTSLKSYAGFYELLLAAIDPVTGDSPLHRAAAAGNHASMVSMVYCFGKQLSHVPRTERLLWVLWTHQNSAGDTALHAAASAGSLKGVKSVYRLFWRDSHDPDDDDMCNPDSPAESWEWDGNEGAALPALAFLCTKNRAGRDAAAETRATGHDDIAFWLERVAERLVPAGQKVDEDYLRRARQAALDTHRYFDGGTHG</sequence>